<evidence type="ECO:0000313" key="2">
    <source>
        <dbReference type="EMBL" id="KFM66783.1"/>
    </source>
</evidence>
<dbReference type="Proteomes" id="UP000054359">
    <property type="component" value="Unassembled WGS sequence"/>
</dbReference>
<keyword evidence="3" id="KW-1185">Reference proteome</keyword>
<feature type="region of interest" description="Disordered" evidence="1">
    <location>
        <begin position="37"/>
        <end position="59"/>
    </location>
</feature>
<dbReference type="PROSITE" id="PS51257">
    <property type="entry name" value="PROKAR_LIPOPROTEIN"/>
    <property type="match status" value="1"/>
</dbReference>
<evidence type="ECO:0000256" key="1">
    <source>
        <dbReference type="SAM" id="MobiDB-lite"/>
    </source>
</evidence>
<organism evidence="2 3">
    <name type="scientific">Stegodyphus mimosarum</name>
    <name type="common">African social velvet spider</name>
    <dbReference type="NCBI Taxonomy" id="407821"/>
    <lineage>
        <taxon>Eukaryota</taxon>
        <taxon>Metazoa</taxon>
        <taxon>Ecdysozoa</taxon>
        <taxon>Arthropoda</taxon>
        <taxon>Chelicerata</taxon>
        <taxon>Arachnida</taxon>
        <taxon>Araneae</taxon>
        <taxon>Araneomorphae</taxon>
        <taxon>Entelegynae</taxon>
        <taxon>Eresoidea</taxon>
        <taxon>Eresidae</taxon>
        <taxon>Stegodyphus</taxon>
    </lineage>
</organism>
<name>A0A087TNU4_STEMI</name>
<dbReference type="EMBL" id="KK116096">
    <property type="protein sequence ID" value="KFM66783.1"/>
    <property type="molecule type" value="Genomic_DNA"/>
</dbReference>
<feature type="compositionally biased region" description="Polar residues" evidence="1">
    <location>
        <begin position="40"/>
        <end position="49"/>
    </location>
</feature>
<dbReference type="AlphaFoldDB" id="A0A087TNU4"/>
<feature type="non-terminal residue" evidence="2">
    <location>
        <position position="89"/>
    </location>
</feature>
<evidence type="ECO:0000313" key="3">
    <source>
        <dbReference type="Proteomes" id="UP000054359"/>
    </source>
</evidence>
<accession>A0A087TNU4</accession>
<proteinExistence type="predicted"/>
<sequence>MSRFEQRNCSFFVINTSVSCHNSLFARFFALTAYQDDSKGSTFSDNSSYPKRRDGQSTRDIERGNLPIFSGLHVSYIKRVSSHGKSLWM</sequence>
<gene>
    <name evidence="2" type="ORF">X975_15182</name>
</gene>
<protein>
    <submittedName>
        <fullName evidence="2">Uncharacterized protein</fullName>
    </submittedName>
</protein>
<reference evidence="2 3" key="1">
    <citation type="submission" date="2013-11" db="EMBL/GenBank/DDBJ databases">
        <title>Genome sequencing of Stegodyphus mimosarum.</title>
        <authorList>
            <person name="Bechsgaard J."/>
        </authorList>
    </citation>
    <scope>NUCLEOTIDE SEQUENCE [LARGE SCALE GENOMIC DNA]</scope>
</reference>